<dbReference type="Pfam" id="PF00378">
    <property type="entry name" value="ECH_1"/>
    <property type="match status" value="1"/>
</dbReference>
<protein>
    <recommendedName>
        <fullName evidence="5">Enoyl-CoA hydratase</fullName>
    </recommendedName>
</protein>
<dbReference type="PROSITE" id="PS00166">
    <property type="entry name" value="ENOYL_COA_HYDRATASE"/>
    <property type="match status" value="1"/>
</dbReference>
<dbReference type="CDD" id="cd06558">
    <property type="entry name" value="crotonase-like"/>
    <property type="match status" value="1"/>
</dbReference>
<proteinExistence type="predicted"/>
<keyword evidence="3" id="KW-0413">Isomerase</keyword>
<keyword evidence="2" id="KW-0576">Peroxisome</keyword>
<evidence type="ECO:0000256" key="2">
    <source>
        <dbReference type="ARBA" id="ARBA00023140"/>
    </source>
</evidence>
<evidence type="ECO:0008006" key="5">
    <source>
        <dbReference type="Google" id="ProtNLM"/>
    </source>
</evidence>
<evidence type="ECO:0000256" key="1">
    <source>
        <dbReference type="ARBA" id="ARBA00004275"/>
    </source>
</evidence>
<dbReference type="Gene3D" id="3.90.226.10">
    <property type="entry name" value="2-enoyl-CoA Hydratase, Chain A, domain 1"/>
    <property type="match status" value="1"/>
</dbReference>
<dbReference type="GO" id="GO:0004165">
    <property type="term" value="F:delta(3)-delta(2)-enoyl-CoA isomerase activity"/>
    <property type="evidence" value="ECO:0007669"/>
    <property type="project" value="UniProtKB-ARBA"/>
</dbReference>
<dbReference type="GO" id="GO:0005777">
    <property type="term" value="C:peroxisome"/>
    <property type="evidence" value="ECO:0007669"/>
    <property type="project" value="UniProtKB-SubCell"/>
</dbReference>
<dbReference type="InterPro" id="IPR051053">
    <property type="entry name" value="ECH/Chromodomain_protein"/>
</dbReference>
<reference evidence="4" key="1">
    <citation type="submission" date="2018-05" db="EMBL/GenBank/DDBJ databases">
        <authorList>
            <person name="Lanie J.A."/>
            <person name="Ng W.-L."/>
            <person name="Kazmierczak K.M."/>
            <person name="Andrzejewski T.M."/>
            <person name="Davidsen T.M."/>
            <person name="Wayne K.J."/>
            <person name="Tettelin H."/>
            <person name="Glass J.I."/>
            <person name="Rusch D."/>
            <person name="Podicherti R."/>
            <person name="Tsui H.-C.T."/>
            <person name="Winkler M.E."/>
        </authorList>
    </citation>
    <scope>NUCLEOTIDE SEQUENCE</scope>
</reference>
<accession>A0A381SA17</accession>
<dbReference type="InterPro" id="IPR018376">
    <property type="entry name" value="Enoyl-CoA_hyd/isom_CS"/>
</dbReference>
<gene>
    <name evidence="4" type="ORF">METZ01_LOCUS53188</name>
</gene>
<comment type="subcellular location">
    <subcellularLocation>
        <location evidence="1">Peroxisome</location>
    </subcellularLocation>
</comment>
<dbReference type="InterPro" id="IPR001753">
    <property type="entry name" value="Enoyl-CoA_hydra/iso"/>
</dbReference>
<sequence length="268" mass="29652">MSDLVQVRDRGHVRVIRMNRPGKKNAASLELAWGVIEAIREATKEDDVWVIGLTGTEDAFCAGLDLTPDEGQEEFIPLSGQDRYLDDLGWVSRFYFTLREECDKPIVGGINGVAVGAGLSLAMATDIRIMASSARLLAGYPRIGGSPDGGLSITLSQAIGYEQAMKFLLENRTVTGEEAKSLGMVSQVVPDDQFDEEFDKYLDLLTNLSPITARTTKRVLRTANRIEVEKQLHYELWNIGKSLGSLDGQEARRAFIEKRPPIFTGRTE</sequence>
<dbReference type="AlphaFoldDB" id="A0A381SA17"/>
<evidence type="ECO:0000313" key="4">
    <source>
        <dbReference type="EMBL" id="SVA00334.1"/>
    </source>
</evidence>
<evidence type="ECO:0000256" key="3">
    <source>
        <dbReference type="ARBA" id="ARBA00023235"/>
    </source>
</evidence>
<dbReference type="PANTHER" id="PTHR43684">
    <property type="match status" value="1"/>
</dbReference>
<dbReference type="SUPFAM" id="SSF52096">
    <property type="entry name" value="ClpP/crotonase"/>
    <property type="match status" value="1"/>
</dbReference>
<organism evidence="4">
    <name type="scientific">marine metagenome</name>
    <dbReference type="NCBI Taxonomy" id="408172"/>
    <lineage>
        <taxon>unclassified sequences</taxon>
        <taxon>metagenomes</taxon>
        <taxon>ecological metagenomes</taxon>
    </lineage>
</organism>
<dbReference type="EMBL" id="UINC01002790">
    <property type="protein sequence ID" value="SVA00334.1"/>
    <property type="molecule type" value="Genomic_DNA"/>
</dbReference>
<dbReference type="InterPro" id="IPR029045">
    <property type="entry name" value="ClpP/crotonase-like_dom_sf"/>
</dbReference>
<dbReference type="PANTHER" id="PTHR43684:SF1">
    <property type="entry name" value="ENOYL-COA DELTA ISOMERASE 2"/>
    <property type="match status" value="1"/>
</dbReference>
<name>A0A381SA17_9ZZZZ</name>